<dbReference type="EMBL" id="JAAEDM010000005">
    <property type="protein sequence ID" value="MBR0670160.1"/>
    <property type="molecule type" value="Genomic_DNA"/>
</dbReference>
<reference evidence="3" key="1">
    <citation type="submission" date="2020-01" db="EMBL/GenBank/DDBJ databases">
        <authorList>
            <person name="Rat A."/>
        </authorList>
    </citation>
    <scope>NUCLEOTIDE SEQUENCE</scope>
    <source>
        <strain evidence="3">LMG 31231</strain>
    </source>
</reference>
<dbReference type="InterPro" id="IPR050177">
    <property type="entry name" value="Lipid_A_modif_metabolic_enz"/>
</dbReference>
<evidence type="ECO:0000256" key="1">
    <source>
        <dbReference type="SAM" id="MobiDB-lite"/>
    </source>
</evidence>
<name>A0A9X9WSN1_9PROT</name>
<comment type="caution">
    <text evidence="3">The sequence shown here is derived from an EMBL/GenBank/DDBJ whole genome shotgun (WGS) entry which is preliminary data.</text>
</comment>
<proteinExistence type="predicted"/>
<dbReference type="Gene3D" id="3.40.50.720">
    <property type="entry name" value="NAD(P)-binding Rossmann-like Domain"/>
    <property type="match status" value="1"/>
</dbReference>
<evidence type="ECO:0000313" key="3">
    <source>
        <dbReference type="EMBL" id="MBR0670160.1"/>
    </source>
</evidence>
<dbReference type="PANTHER" id="PTHR43245">
    <property type="entry name" value="BIFUNCTIONAL POLYMYXIN RESISTANCE PROTEIN ARNA"/>
    <property type="match status" value="1"/>
</dbReference>
<feature type="compositionally biased region" description="Low complexity" evidence="1">
    <location>
        <begin position="320"/>
        <end position="332"/>
    </location>
</feature>
<dbReference type="Proteomes" id="UP001138751">
    <property type="component" value="Unassembled WGS sequence"/>
</dbReference>
<evidence type="ECO:0000313" key="4">
    <source>
        <dbReference type="Proteomes" id="UP001138751"/>
    </source>
</evidence>
<dbReference type="InterPro" id="IPR036291">
    <property type="entry name" value="NAD(P)-bd_dom_sf"/>
</dbReference>
<dbReference type="Gene3D" id="3.90.25.10">
    <property type="entry name" value="UDP-galactose 4-epimerase, domain 1"/>
    <property type="match status" value="1"/>
</dbReference>
<dbReference type="SUPFAM" id="SSF51735">
    <property type="entry name" value="NAD(P)-binding Rossmann-fold domains"/>
    <property type="match status" value="1"/>
</dbReference>
<feature type="domain" description="NAD-dependent epimerase/dehydratase" evidence="2">
    <location>
        <begin position="8"/>
        <end position="240"/>
    </location>
</feature>
<organism evidence="3 4">
    <name type="scientific">Neoroseomonas soli</name>
    <dbReference type="NCBI Taxonomy" id="1081025"/>
    <lineage>
        <taxon>Bacteria</taxon>
        <taxon>Pseudomonadati</taxon>
        <taxon>Pseudomonadota</taxon>
        <taxon>Alphaproteobacteria</taxon>
        <taxon>Acetobacterales</taxon>
        <taxon>Acetobacteraceae</taxon>
        <taxon>Neoroseomonas</taxon>
    </lineage>
</organism>
<dbReference type="AlphaFoldDB" id="A0A9X9WSN1"/>
<evidence type="ECO:0000259" key="2">
    <source>
        <dbReference type="Pfam" id="PF01370"/>
    </source>
</evidence>
<keyword evidence="4" id="KW-1185">Reference proteome</keyword>
<gene>
    <name evidence="3" type="ORF">GXW76_03150</name>
</gene>
<dbReference type="PANTHER" id="PTHR43245:SF13">
    <property type="entry name" value="UDP-D-APIOSE_UDP-D-XYLOSE SYNTHASE 2"/>
    <property type="match status" value="1"/>
</dbReference>
<dbReference type="InterPro" id="IPR001509">
    <property type="entry name" value="Epimerase_deHydtase"/>
</dbReference>
<sequence length="332" mass="35196">MRRGMSYLVTGGCGFIGSHLVDALVARGDRVRVVDDLSTGHRENLAPGVELLEGDVGDRALLREAMEGVAGCFHLAAIASVERGVREWCETHRVNLSATIAVFDEAARIGGLPVVYASSAAVYGSNADLPLVESAVTRPLSAYGADKLGCELHARVAGVVHGIPTLGLRFFNVYGPRQDPKSPYSGVISVFCDRMLRGLPLDIYGDGRQTRDFVFVTDVQMALLAAMDAASTDAHVLNVCTGQATNVLHLAETLGEIFGVSPATRHLLPRAGEIRHSLGSPIGARRTLDLPSPRSLGDGLREVVNWLRSGSPPRPPPNVNPADAVPASSDHG</sequence>
<accession>A0A9X9WSN1</accession>
<dbReference type="Pfam" id="PF01370">
    <property type="entry name" value="Epimerase"/>
    <property type="match status" value="1"/>
</dbReference>
<protein>
    <submittedName>
        <fullName evidence="3">NAD-dependent epimerase/dehydratase family protein</fullName>
    </submittedName>
</protein>
<reference evidence="3" key="2">
    <citation type="journal article" date="2021" name="Syst. Appl. Microbiol.">
        <title>Roseomonas hellenica sp. nov., isolated from roots of wild-growing Alkanna tinctoria.</title>
        <authorList>
            <person name="Rat A."/>
            <person name="Naranjo H.D."/>
            <person name="Lebbe L."/>
            <person name="Cnockaert M."/>
            <person name="Krigas N."/>
            <person name="Grigoriadou K."/>
            <person name="Maloupa E."/>
            <person name="Willems A."/>
        </authorList>
    </citation>
    <scope>NUCLEOTIDE SEQUENCE</scope>
    <source>
        <strain evidence="3">LMG 31231</strain>
    </source>
</reference>
<feature type="region of interest" description="Disordered" evidence="1">
    <location>
        <begin position="307"/>
        <end position="332"/>
    </location>
</feature>